<name>A0ABU2S2X6_9ACTN</name>
<accession>A0ABU2S2X6</accession>
<sequence>MSILHGRTDAESAAHELREALAGSGITLPSLGIDPLYPLVELGRCNAETALRLAAALRRCGR</sequence>
<dbReference type="RefSeq" id="WP_311616162.1">
    <property type="nucleotide sequence ID" value="NZ_JAVREV010000002.1"/>
</dbReference>
<proteinExistence type="predicted"/>
<protein>
    <submittedName>
        <fullName evidence="1">Uncharacterized protein</fullName>
    </submittedName>
</protein>
<keyword evidence="2" id="KW-1185">Reference proteome</keyword>
<gene>
    <name evidence="1" type="ORF">RM779_04930</name>
</gene>
<comment type="caution">
    <text evidence="1">The sequence shown here is derived from an EMBL/GenBank/DDBJ whole genome shotgun (WGS) entry which is preliminary data.</text>
</comment>
<dbReference type="EMBL" id="JAVREV010000002">
    <property type="protein sequence ID" value="MDT0441945.1"/>
    <property type="molecule type" value="Genomic_DNA"/>
</dbReference>
<evidence type="ECO:0000313" key="2">
    <source>
        <dbReference type="Proteomes" id="UP001183615"/>
    </source>
</evidence>
<organism evidence="1 2">
    <name type="scientific">Streptomyces johnsoniae</name>
    <dbReference type="NCBI Taxonomy" id="3075532"/>
    <lineage>
        <taxon>Bacteria</taxon>
        <taxon>Bacillati</taxon>
        <taxon>Actinomycetota</taxon>
        <taxon>Actinomycetes</taxon>
        <taxon>Kitasatosporales</taxon>
        <taxon>Streptomycetaceae</taxon>
        <taxon>Streptomyces</taxon>
    </lineage>
</organism>
<evidence type="ECO:0000313" key="1">
    <source>
        <dbReference type="EMBL" id="MDT0441945.1"/>
    </source>
</evidence>
<reference evidence="2" key="1">
    <citation type="submission" date="2023-07" db="EMBL/GenBank/DDBJ databases">
        <title>30 novel species of actinomycetes from the DSMZ collection.</title>
        <authorList>
            <person name="Nouioui I."/>
        </authorList>
    </citation>
    <scope>NUCLEOTIDE SEQUENCE [LARGE SCALE GENOMIC DNA]</scope>
    <source>
        <strain evidence="2">DSM 41886</strain>
    </source>
</reference>
<dbReference type="Proteomes" id="UP001183615">
    <property type="component" value="Unassembled WGS sequence"/>
</dbReference>